<dbReference type="GO" id="GO:0022857">
    <property type="term" value="F:transmembrane transporter activity"/>
    <property type="evidence" value="ECO:0007669"/>
    <property type="project" value="InterPro"/>
</dbReference>
<evidence type="ECO:0000256" key="4">
    <source>
        <dbReference type="ARBA" id="ARBA00022519"/>
    </source>
</evidence>
<evidence type="ECO:0000256" key="8">
    <source>
        <dbReference type="ARBA" id="ARBA00039381"/>
    </source>
</evidence>
<comment type="caution">
    <text evidence="10">The sequence shown here is derived from an EMBL/GenBank/DDBJ whole genome shotgun (WGS) entry which is preliminary data.</text>
</comment>
<feature type="transmembrane region" description="Helical" evidence="9">
    <location>
        <begin position="21"/>
        <end position="42"/>
    </location>
</feature>
<dbReference type="EMBL" id="VUMV01000002">
    <property type="protein sequence ID" value="MST81677.1"/>
    <property type="molecule type" value="Genomic_DNA"/>
</dbReference>
<keyword evidence="2" id="KW-0813">Transport</keyword>
<evidence type="ECO:0000256" key="2">
    <source>
        <dbReference type="ARBA" id="ARBA00022448"/>
    </source>
</evidence>
<feature type="transmembrane region" description="Helical" evidence="9">
    <location>
        <begin position="102"/>
        <end position="123"/>
    </location>
</feature>
<evidence type="ECO:0000313" key="11">
    <source>
        <dbReference type="Proteomes" id="UP000466864"/>
    </source>
</evidence>
<dbReference type="AlphaFoldDB" id="A0A7X2P7I1"/>
<name>A0A7X2P7I1_9FIRM</name>
<evidence type="ECO:0000256" key="7">
    <source>
        <dbReference type="ARBA" id="ARBA00023136"/>
    </source>
</evidence>
<dbReference type="PANTHER" id="PTHR32196">
    <property type="entry name" value="ABC TRANSPORTER PERMEASE PROTEIN YPHD-RELATED-RELATED"/>
    <property type="match status" value="1"/>
</dbReference>
<dbReference type="Pfam" id="PF02653">
    <property type="entry name" value="BPD_transp_2"/>
    <property type="match status" value="1"/>
</dbReference>
<feature type="transmembrane region" description="Helical" evidence="9">
    <location>
        <begin position="301"/>
        <end position="322"/>
    </location>
</feature>
<feature type="transmembrane region" description="Helical" evidence="9">
    <location>
        <begin position="278"/>
        <end position="295"/>
    </location>
</feature>
<protein>
    <recommendedName>
        <fullName evidence="8">Autoinducer 2 import system permease protein LsrD</fullName>
    </recommendedName>
</protein>
<sequence>MAGKSGREINAVPQSSVKQKILSWEGGLVIIFIAVLILGAAISPTYNFSSVFREMPKYLCEIFMMFAMGYILIIAEIDISVGAIVCLAATLGCFAGNAGVPLAGVIAVCIGTGFLAGCLNGVILTHFTELPSMIVTLGTQIIFRGIAEVSLGSGGSVSMSNSKMIMPLATMVGPFPLVFFFVAIAAVIFIFVLSRTTFGRKLYAVGSNHTAAHYAGIPVQKIRMICFVLIGTMAGVCALFYLSTTFGANTTTGQGYEMDVIAMCVFGGIATTGGKGNLIGATIAGFTIVCLRIALGQRNINTQLILVIIGLLLIVSVLIPRISEVLGNRKRRAAQS</sequence>
<evidence type="ECO:0000313" key="10">
    <source>
        <dbReference type="EMBL" id="MST81677.1"/>
    </source>
</evidence>
<feature type="transmembrane region" description="Helical" evidence="9">
    <location>
        <begin position="62"/>
        <end position="95"/>
    </location>
</feature>
<comment type="subcellular location">
    <subcellularLocation>
        <location evidence="1">Cell membrane</location>
        <topology evidence="1">Multi-pass membrane protein</topology>
    </subcellularLocation>
</comment>
<evidence type="ECO:0000256" key="5">
    <source>
        <dbReference type="ARBA" id="ARBA00022692"/>
    </source>
</evidence>
<feature type="transmembrane region" description="Helical" evidence="9">
    <location>
        <begin position="168"/>
        <end position="193"/>
    </location>
</feature>
<keyword evidence="11" id="KW-1185">Reference proteome</keyword>
<dbReference type="PANTHER" id="PTHR32196:SF71">
    <property type="entry name" value="AUTOINDUCER 2 IMPORT SYSTEM PERMEASE PROTEIN LSRD"/>
    <property type="match status" value="1"/>
</dbReference>
<evidence type="ECO:0000256" key="3">
    <source>
        <dbReference type="ARBA" id="ARBA00022475"/>
    </source>
</evidence>
<gene>
    <name evidence="10" type="ORF">FYJ60_05045</name>
</gene>
<keyword evidence="5 9" id="KW-0812">Transmembrane</keyword>
<evidence type="ECO:0000256" key="9">
    <source>
        <dbReference type="SAM" id="Phobius"/>
    </source>
</evidence>
<accession>A0A7X2P7I1</accession>
<proteinExistence type="predicted"/>
<keyword evidence="7 9" id="KW-0472">Membrane</keyword>
<organism evidence="10 11">
    <name type="scientific">Bilifractor porci</name>
    <dbReference type="NCBI Taxonomy" id="2606636"/>
    <lineage>
        <taxon>Bacteria</taxon>
        <taxon>Bacillati</taxon>
        <taxon>Bacillota</taxon>
        <taxon>Clostridia</taxon>
        <taxon>Lachnospirales</taxon>
        <taxon>Lachnospiraceae</taxon>
        <taxon>Bilifractor</taxon>
    </lineage>
</organism>
<keyword evidence="3" id="KW-1003">Cell membrane</keyword>
<evidence type="ECO:0000256" key="1">
    <source>
        <dbReference type="ARBA" id="ARBA00004651"/>
    </source>
</evidence>
<dbReference type="GO" id="GO:0005886">
    <property type="term" value="C:plasma membrane"/>
    <property type="evidence" value="ECO:0007669"/>
    <property type="project" value="UniProtKB-SubCell"/>
</dbReference>
<evidence type="ECO:0000256" key="6">
    <source>
        <dbReference type="ARBA" id="ARBA00022989"/>
    </source>
</evidence>
<dbReference type="InterPro" id="IPR001851">
    <property type="entry name" value="ABC_transp_permease"/>
</dbReference>
<dbReference type="RefSeq" id="WP_154457539.1">
    <property type="nucleotide sequence ID" value="NZ_VUMV01000002.1"/>
</dbReference>
<keyword evidence="4" id="KW-0997">Cell inner membrane</keyword>
<dbReference type="Proteomes" id="UP000466864">
    <property type="component" value="Unassembled WGS sequence"/>
</dbReference>
<feature type="transmembrane region" description="Helical" evidence="9">
    <location>
        <begin position="224"/>
        <end position="242"/>
    </location>
</feature>
<reference evidence="10 11" key="1">
    <citation type="submission" date="2019-08" db="EMBL/GenBank/DDBJ databases">
        <title>In-depth cultivation of the pig gut microbiome towards novel bacterial diversity and tailored functional studies.</title>
        <authorList>
            <person name="Wylensek D."/>
            <person name="Hitch T.C.A."/>
            <person name="Clavel T."/>
        </authorList>
    </citation>
    <scope>NUCLEOTIDE SEQUENCE [LARGE SCALE GENOMIC DNA]</scope>
    <source>
        <strain evidence="10 11">Oil+RF-744-WCA-WT-13</strain>
    </source>
</reference>
<keyword evidence="6 9" id="KW-1133">Transmembrane helix</keyword>
<dbReference type="CDD" id="cd06579">
    <property type="entry name" value="TM_PBP1_transp_AraH_like"/>
    <property type="match status" value="1"/>
</dbReference>